<evidence type="ECO:0000313" key="2">
    <source>
        <dbReference type="Proteomes" id="UP001303046"/>
    </source>
</evidence>
<sequence>MEVDASQDVLATLRHHIGGFQSTWEPWSRTFRCEKVNFEPVVLPSILASGSSVGSRALPSLREECADFAQLGSTSFCIASIETTNGIEFLFGRLFKVLRRVSVAPNISAMEEFMQVLGMVEFVGMKYELDDVTANDYHSKYTNFLARVGRLQDSLAGISLNGCSQNITFHAALFAWHVACKLLNRKPESPDHNRILSGDEALALMLDGLAVLRRHSDSSVPCSCVQSVLVDLYCNYSSQILRLCFQVMQCLMNKESTFPQTQKFGTLSATAAEFFQFFAEMVSHFIDIRLIQPEEIMSRFVLLVGIGELLCDKEPLPTFKVLFSFMKKYQLKGLAKIRKSASKFVLKILQVLEGVEIAELDELSRGDPSRWAKNVKSSFVSCVDEEVLLIQFLLQLLSDDELCSCRGILTNRYSNAKFLLNGCVLSSVLSLLLAVFFSINDRKVLAGRLCEWIAGSIQFADETQCEVLFNALEVLGSITSELKEKEVDIPNFMATCLNALPLPERSMVFGRRCSVMARTHPKHFPSVDIDRFVSAASSEELVRLLRLLSDVDVEISGSIWDRALDLLVASNAADPYLRSFVINQLVVGMRNKSSQSLLRFKTCTGRLNCVQPDVNFLFTFCNGLLSRLEGQHLPTISQLLPIWIYAVLAYSKSRELDTKGFTSMIWDHISWLLRKLDTDTSLELSPGNSEAFLIRFFTILGNNLSSDCVRKIIADAVPFQLASQMATLLKKEERDMQERVIRVCCEILHQIGPTLLAIAEEEAPRTGLNRTAFVVLTQALVSTMVRSTVSNDFLLQFVPVCVSALARLPYRMFINSRIKDLLLKFGNDSAFLHRIVQELSCPECSVHYSQLKNDSDERIKRLLKMAELPKPKRARTTGISPFYKNTIIDVKRRVRQGDTISPKIFTAILENAMRKLEWDDMVVKHQLSGTNADRIRRNMWMHRSSAESAKKKMFMRNGWISDAPFTLNGTNISECTSYVYLSRELNMMNDLTPELGRRRRAACGAYKSIEDVVKKTRNTRLRAHLFNTTVLPALTYASETWAFRKQEENAVSVIERAIERMMLGVSRFAQVRDGIRSSLLRQRSKIRDAAAFAKESKISALPPTRWSDFFTKSFKEKYDALRVPRERRNHWATLARDRDKELLAPARAVRRSTGVKVIKVIKDEIKDLMMQARKV</sequence>
<comment type="caution">
    <text evidence="1">The sequence shown here is derived from an EMBL/GenBank/DDBJ whole genome shotgun (WGS) entry which is preliminary data.</text>
</comment>
<evidence type="ECO:0000313" key="1">
    <source>
        <dbReference type="EMBL" id="KAK6730020.1"/>
    </source>
</evidence>
<dbReference type="PANTHER" id="PTHR47027:SF20">
    <property type="entry name" value="REVERSE TRANSCRIPTASE-LIKE PROTEIN WITH RNA-DIRECTED DNA POLYMERASE DOMAIN"/>
    <property type="match status" value="1"/>
</dbReference>
<dbReference type="Proteomes" id="UP001303046">
    <property type="component" value="Unassembled WGS sequence"/>
</dbReference>
<keyword evidence="2" id="KW-1185">Reference proteome</keyword>
<gene>
    <name evidence="1" type="primary">Necator_chrI.g2967</name>
    <name evidence="1" type="ORF">RB195_006838</name>
</gene>
<dbReference type="PANTHER" id="PTHR47027">
    <property type="entry name" value="REVERSE TRANSCRIPTASE DOMAIN-CONTAINING PROTEIN"/>
    <property type="match status" value="1"/>
</dbReference>
<accession>A0ABR1BXT5</accession>
<name>A0ABR1BXT5_NECAM</name>
<dbReference type="EMBL" id="JAVFWL010000001">
    <property type="protein sequence ID" value="KAK6730020.1"/>
    <property type="molecule type" value="Genomic_DNA"/>
</dbReference>
<proteinExistence type="predicted"/>
<organism evidence="1 2">
    <name type="scientific">Necator americanus</name>
    <name type="common">Human hookworm</name>
    <dbReference type="NCBI Taxonomy" id="51031"/>
    <lineage>
        <taxon>Eukaryota</taxon>
        <taxon>Metazoa</taxon>
        <taxon>Ecdysozoa</taxon>
        <taxon>Nematoda</taxon>
        <taxon>Chromadorea</taxon>
        <taxon>Rhabditida</taxon>
        <taxon>Rhabditina</taxon>
        <taxon>Rhabditomorpha</taxon>
        <taxon>Strongyloidea</taxon>
        <taxon>Ancylostomatidae</taxon>
        <taxon>Bunostominae</taxon>
        <taxon>Necator</taxon>
    </lineage>
</organism>
<reference evidence="1 2" key="1">
    <citation type="submission" date="2023-08" db="EMBL/GenBank/DDBJ databases">
        <title>A Necator americanus chromosomal reference genome.</title>
        <authorList>
            <person name="Ilik V."/>
            <person name="Petrzelkova K.J."/>
            <person name="Pardy F."/>
            <person name="Fuh T."/>
            <person name="Niatou-Singa F.S."/>
            <person name="Gouil Q."/>
            <person name="Baker L."/>
            <person name="Ritchie M.E."/>
            <person name="Jex A.R."/>
            <person name="Gazzola D."/>
            <person name="Li H."/>
            <person name="Toshio Fujiwara R."/>
            <person name="Zhan B."/>
            <person name="Aroian R.V."/>
            <person name="Pafco B."/>
            <person name="Schwarz E.M."/>
        </authorList>
    </citation>
    <scope>NUCLEOTIDE SEQUENCE [LARGE SCALE GENOMIC DNA]</scope>
    <source>
        <strain evidence="1 2">Aroian</strain>
        <tissue evidence="1">Whole animal</tissue>
    </source>
</reference>
<protein>
    <submittedName>
        <fullName evidence="1">Uncharacterized protein</fullName>
    </submittedName>
</protein>